<dbReference type="InterPro" id="IPR012337">
    <property type="entry name" value="RNaseH-like_sf"/>
</dbReference>
<dbReference type="RefSeq" id="WP_054822513.1">
    <property type="nucleotide sequence ID" value="NZ_CP045860.1"/>
</dbReference>
<dbReference type="Proteomes" id="UP000390336">
    <property type="component" value="Chromosome 2"/>
</dbReference>
<feature type="region of interest" description="Disordered" evidence="1">
    <location>
        <begin position="556"/>
        <end position="653"/>
    </location>
</feature>
<dbReference type="SUPFAM" id="SSF53098">
    <property type="entry name" value="Ribonuclease H-like"/>
    <property type="match status" value="1"/>
</dbReference>
<feature type="compositionally biased region" description="Basic residues" evidence="1">
    <location>
        <begin position="638"/>
        <end position="653"/>
    </location>
</feature>
<feature type="compositionally biased region" description="Basic and acidic residues" evidence="1">
    <location>
        <begin position="569"/>
        <end position="583"/>
    </location>
</feature>
<proteinExistence type="predicted"/>
<protein>
    <submittedName>
        <fullName evidence="3 4">Transposase</fullName>
    </submittedName>
</protein>
<dbReference type="GO" id="GO:0003676">
    <property type="term" value="F:nucleic acid binding"/>
    <property type="evidence" value="ECO:0007669"/>
    <property type="project" value="InterPro"/>
</dbReference>
<evidence type="ECO:0000256" key="1">
    <source>
        <dbReference type="SAM" id="MobiDB-lite"/>
    </source>
</evidence>
<dbReference type="PROSITE" id="PS50994">
    <property type="entry name" value="INTEGRASE"/>
    <property type="match status" value="1"/>
</dbReference>
<name>A0AAP9GHQ6_9VIBR</name>
<feature type="compositionally biased region" description="Polar residues" evidence="1">
    <location>
        <begin position="586"/>
        <end position="602"/>
    </location>
</feature>
<dbReference type="GO" id="GO:0015074">
    <property type="term" value="P:DNA integration"/>
    <property type="evidence" value="ECO:0007669"/>
    <property type="project" value="InterPro"/>
</dbReference>
<organism evidence="4 6">
    <name type="scientific">Vibrio owensii</name>
    <dbReference type="NCBI Taxonomy" id="696485"/>
    <lineage>
        <taxon>Bacteria</taxon>
        <taxon>Pseudomonadati</taxon>
        <taxon>Pseudomonadota</taxon>
        <taxon>Gammaproteobacteria</taxon>
        <taxon>Vibrionales</taxon>
        <taxon>Vibrionaceae</taxon>
        <taxon>Vibrio</taxon>
    </lineage>
</organism>
<keyword evidence="5" id="KW-1185">Reference proteome</keyword>
<evidence type="ECO:0000313" key="4">
    <source>
        <dbReference type="EMBL" id="QGH50343.1"/>
    </source>
</evidence>
<gene>
    <name evidence="4" type="ORF">APZ19_25030</name>
    <name evidence="3" type="ORF">D0812_28625</name>
</gene>
<reference evidence="3 5" key="2">
    <citation type="submission" date="2018-10" db="EMBL/GenBank/DDBJ databases">
        <title>Whole Genome of Vibrio owensii strain 170502, isolated from Acute Hepatopancreatic Necrosis Disease (AHPND) shrimp.</title>
        <authorList>
            <person name="Yan M."/>
            <person name="Wang X."/>
            <person name="Wang Y."/>
        </authorList>
    </citation>
    <scope>NUCLEOTIDE SEQUENCE [LARGE SCALE GENOMIC DNA]</scope>
    <source>
        <strain evidence="3 5">1700302</strain>
    </source>
</reference>
<evidence type="ECO:0000313" key="6">
    <source>
        <dbReference type="Proteomes" id="UP000390336"/>
    </source>
</evidence>
<dbReference type="EMBL" id="CP045860">
    <property type="protein sequence ID" value="QGH50343.1"/>
    <property type="molecule type" value="Genomic_DNA"/>
</dbReference>
<reference evidence="4 6" key="1">
    <citation type="journal article" date="2015" name="Genome Announc.">
        <title>Draft Genome Sequence of Vibrio owensii Strain SH-14, Which Causes Shrimp Acute Hepatopancreatic Necrosis Disease.</title>
        <authorList>
            <person name="Liu L."/>
            <person name="Xiao J."/>
            <person name="Xia X."/>
            <person name="Pan Y."/>
            <person name="Yan S."/>
            <person name="Wang Y."/>
        </authorList>
    </citation>
    <scope>NUCLEOTIDE SEQUENCE [LARGE SCALE GENOMIC DNA]</scope>
    <source>
        <strain evidence="4 6">SH14</strain>
    </source>
</reference>
<evidence type="ECO:0000313" key="3">
    <source>
        <dbReference type="EMBL" id="AYO18300.1"/>
    </source>
</evidence>
<feature type="domain" description="Integrase catalytic" evidence="2">
    <location>
        <begin position="232"/>
        <end position="444"/>
    </location>
</feature>
<accession>A0AAP9GHQ6</accession>
<dbReference type="EMBL" id="CP033138">
    <property type="protein sequence ID" value="AYO18300.1"/>
    <property type="molecule type" value="Genomic_DNA"/>
</dbReference>
<evidence type="ECO:0000313" key="5">
    <source>
        <dbReference type="Proteomes" id="UP000272136"/>
    </source>
</evidence>
<sequence length="653" mass="74061">MNGTYILEAGMNISWHNQSYLIRALEPDFIVLENNKGQKMMQKPKELFADYAAGKLKIALKTPPVVYQPLVKKEHIEQAQLMNNYLLALDNETNPRSRTTMKKVISQVADKYDYKGAQIPSDSKLYRWYNEWVENDRNVIPLVVKGIKKRKAQIEECVFDLADQCIWDEYLKINGADKAEVYRVYQKRHQETYPELRSIGKSRFYELFKELCPVEVTIAREGRDAARKFKRIALKKFVAKFMGERAEIDAVHLKVGIYDAATGVYLGCPTVYLAIDVYTRYIIGYSISYSNKGSETVAAVIECLKHVALPKQDKDYLSNSWEYLGIPTYIAGDAGTAFRAKQVISLLATMRCEYNTTETGTPWKKPFVERFNRTFRAQFAKKLDGYIGRRSDGKQYDKTIQQMAKLNDQEFRENLEKYLVDVYHQNPHRGLEGLSPAQAVAAAQRVTCPAIAPDASKLDALGGQELTGKISPHEGLRKNNLHYNSTELRTLYNQLSSYEEKGNPKVSYLYNVQDISKITVINPNTLEILEVPCTHPNIEAGLSLHVYKANKKSIDKRPPCVLTRPSPSLKDKPESSNSEKECGDTGQKTNHTIAIAGSQSASDLEDIVDSQIGRIANDHSEKQQAPKHKAKEPSSNPKKVRKPSKIRQGKKND</sequence>
<reference evidence="4" key="3">
    <citation type="submission" date="2019-11" db="EMBL/GenBank/DDBJ databases">
        <title>Complete genome sequence of Vibrio owensii SH-14 isolated from shrimp with acute hepatopancreatic necrosis diease.</title>
        <authorList>
            <person name="Liang X."/>
            <person name="Wang Y."/>
        </authorList>
    </citation>
    <scope>NUCLEOTIDE SEQUENCE</scope>
    <source>
        <strain evidence="4">SH14</strain>
    </source>
</reference>
<evidence type="ECO:0000259" key="2">
    <source>
        <dbReference type="PROSITE" id="PS50994"/>
    </source>
</evidence>
<dbReference type="Proteomes" id="UP000272136">
    <property type="component" value="Chromosome 2"/>
</dbReference>
<dbReference type="InterPro" id="IPR001584">
    <property type="entry name" value="Integrase_cat-core"/>
</dbReference>
<dbReference type="AlphaFoldDB" id="A0AAP9GHQ6"/>
<dbReference type="Gene3D" id="3.30.420.10">
    <property type="entry name" value="Ribonuclease H-like superfamily/Ribonuclease H"/>
    <property type="match status" value="1"/>
</dbReference>
<dbReference type="InterPro" id="IPR036397">
    <property type="entry name" value="RNaseH_sf"/>
</dbReference>